<sequence length="443" mass="49101">MARLALQRALDPAWVDALFERERGAQYQRELLFSTTVELMSVVAVGLRPSLHAAAQAYPDLPVSVQALYDKVKRTEPNLVRALVTGSVERLGDVITPFLQGNAPLVPGYRTRIVDGNHLPASEKRLKPLRAFRGAAMPGQSLVVYDPDSGLVVDMEPCEDAHSQERAVMPPLLERSHPGDLWIADRNFSTRMILSEWDRRGCAFIVREHGRTPNPAPLDELTYRGRIATGAVFEQCVAIPGATGQKVASRRIELQLYKPTDDGEMILRLLTNLPKEHFSARAIARLYSKRWRIETMFQRLESVLHSEVKTLGHPRAALFAFGIAILAYNVLTVLQCAVSAAHDLVASGIELSPFYVAVEVRAHYAGMVMAVPTKAWQRYDAMCASELSKLLLQIAAYAKPKTLRKHPRGPKKTVKKGYVAGAVARRHVSTARVLKDGAVNVHL</sequence>
<keyword evidence="4" id="KW-0233">DNA recombination</keyword>
<evidence type="ECO:0000259" key="5">
    <source>
        <dbReference type="Pfam" id="PF01609"/>
    </source>
</evidence>
<accession>A0A4Y6RLS3</accession>
<evidence type="ECO:0000256" key="1">
    <source>
        <dbReference type="ARBA" id="ARBA00010075"/>
    </source>
</evidence>
<organism evidence="6 8">
    <name type="scientific">Janthinobacterium tructae</name>
    <dbReference type="NCBI Taxonomy" id="2590869"/>
    <lineage>
        <taxon>Bacteria</taxon>
        <taxon>Pseudomonadati</taxon>
        <taxon>Pseudomonadota</taxon>
        <taxon>Betaproteobacteria</taxon>
        <taxon>Burkholderiales</taxon>
        <taxon>Oxalobacteraceae</taxon>
        <taxon>Janthinobacterium</taxon>
    </lineage>
</organism>
<dbReference type="KEGG" id="jas:FJQ89_10955"/>
<name>A0A4Y6RLS3_9BURK</name>
<dbReference type="EMBL" id="CP041185">
    <property type="protein sequence ID" value="QDG73941.1"/>
    <property type="molecule type" value="Genomic_DNA"/>
</dbReference>
<dbReference type="NCBIfam" id="NF033592">
    <property type="entry name" value="transpos_IS4_1"/>
    <property type="match status" value="1"/>
</dbReference>
<dbReference type="PANTHER" id="PTHR33258">
    <property type="entry name" value="TRANSPOSASE INSL FOR INSERTION SEQUENCE ELEMENT IS186A-RELATED"/>
    <property type="match status" value="1"/>
</dbReference>
<dbReference type="AlphaFoldDB" id="A0A4Y6RLS3"/>
<feature type="domain" description="Transposase IS4-like" evidence="5">
    <location>
        <begin position="109"/>
        <end position="329"/>
    </location>
</feature>
<dbReference type="PANTHER" id="PTHR33258:SF1">
    <property type="entry name" value="TRANSPOSASE INSL FOR INSERTION SEQUENCE ELEMENT IS186A-RELATED"/>
    <property type="match status" value="1"/>
</dbReference>
<evidence type="ECO:0000313" key="8">
    <source>
        <dbReference type="Proteomes" id="UP000316665"/>
    </source>
</evidence>
<evidence type="ECO:0000256" key="4">
    <source>
        <dbReference type="ARBA" id="ARBA00023172"/>
    </source>
</evidence>
<keyword evidence="2" id="KW-0815">Transposition</keyword>
<evidence type="ECO:0000313" key="6">
    <source>
        <dbReference type="EMBL" id="QDG73941.1"/>
    </source>
</evidence>
<comment type="similarity">
    <text evidence="1">Belongs to the transposase 11 family.</text>
</comment>
<keyword evidence="8" id="KW-1185">Reference proteome</keyword>
<proteinExistence type="inferred from homology"/>
<evidence type="ECO:0000313" key="7">
    <source>
        <dbReference type="EMBL" id="QDG74059.1"/>
    </source>
</evidence>
<protein>
    <submittedName>
        <fullName evidence="6">IS4 family transposase</fullName>
    </submittedName>
</protein>
<dbReference type="OrthoDB" id="9080928at2"/>
<dbReference type="GO" id="GO:0004803">
    <property type="term" value="F:transposase activity"/>
    <property type="evidence" value="ECO:0007669"/>
    <property type="project" value="InterPro"/>
</dbReference>
<dbReference type="EMBL" id="CP041185">
    <property type="protein sequence ID" value="QDG74059.1"/>
    <property type="molecule type" value="Genomic_DNA"/>
</dbReference>
<dbReference type="InterPro" id="IPR002559">
    <property type="entry name" value="Transposase_11"/>
</dbReference>
<evidence type="ECO:0000256" key="2">
    <source>
        <dbReference type="ARBA" id="ARBA00022578"/>
    </source>
</evidence>
<reference evidence="6 8" key="1">
    <citation type="submission" date="2019-06" db="EMBL/GenBank/DDBJ databases">
        <title>Complete genome sequence of Janthinobacterium sp. SNU WT3 isolated from diseased rainbow trout.</title>
        <authorList>
            <person name="Oh W.T."/>
            <person name="Park S.C."/>
        </authorList>
    </citation>
    <scope>NUCLEOTIDE SEQUENCE [LARGE SCALE GENOMIC DNA]</scope>
    <source>
        <strain evidence="6 8">SNU WT3</strain>
    </source>
</reference>
<gene>
    <name evidence="6" type="ORF">FJQ89_05655</name>
    <name evidence="7" type="ORF">FJQ89_10955</name>
</gene>
<dbReference type="SUPFAM" id="SSF53098">
    <property type="entry name" value="Ribonuclease H-like"/>
    <property type="match status" value="1"/>
</dbReference>
<dbReference type="GO" id="GO:0003677">
    <property type="term" value="F:DNA binding"/>
    <property type="evidence" value="ECO:0007669"/>
    <property type="project" value="UniProtKB-KW"/>
</dbReference>
<dbReference type="Proteomes" id="UP000316665">
    <property type="component" value="Chromosome"/>
</dbReference>
<dbReference type="GO" id="GO:0006313">
    <property type="term" value="P:DNA transposition"/>
    <property type="evidence" value="ECO:0007669"/>
    <property type="project" value="InterPro"/>
</dbReference>
<dbReference type="Pfam" id="PF01609">
    <property type="entry name" value="DDE_Tnp_1"/>
    <property type="match status" value="1"/>
</dbReference>
<dbReference type="InterPro" id="IPR047952">
    <property type="entry name" value="Transpos_IS4"/>
</dbReference>
<dbReference type="InterPro" id="IPR012337">
    <property type="entry name" value="RNaseH-like_sf"/>
</dbReference>
<keyword evidence="3" id="KW-0238">DNA-binding</keyword>
<evidence type="ECO:0000256" key="3">
    <source>
        <dbReference type="ARBA" id="ARBA00023125"/>
    </source>
</evidence>
<dbReference type="KEGG" id="jas:FJQ89_05655"/>
<dbReference type="RefSeq" id="WP_141172643.1">
    <property type="nucleotide sequence ID" value="NZ_CP041185.1"/>
</dbReference>